<reference evidence="1 2" key="1">
    <citation type="submission" date="2015-08" db="EMBL/GenBank/DDBJ databases">
        <title>Next Generation Sequencing and Analysis of the Genome of Puccinia sorghi L Schw, the Causal Agent of Maize Common Rust.</title>
        <authorList>
            <person name="Rochi L."/>
            <person name="Burguener G."/>
            <person name="Darino M."/>
            <person name="Turjanski A."/>
            <person name="Kreff E."/>
            <person name="Dieguez M.J."/>
            <person name="Sacco F."/>
        </authorList>
    </citation>
    <scope>NUCLEOTIDE SEQUENCE [LARGE SCALE GENOMIC DNA]</scope>
    <source>
        <strain evidence="1 2">RO10H11247</strain>
    </source>
</reference>
<protein>
    <submittedName>
        <fullName evidence="1">ATP citrate (Pro-S)-lyase</fullName>
    </submittedName>
</protein>
<proteinExistence type="predicted"/>
<keyword evidence="2" id="KW-1185">Reference proteome</keyword>
<dbReference type="STRING" id="27349.A0A0L6V472"/>
<evidence type="ECO:0000313" key="2">
    <source>
        <dbReference type="Proteomes" id="UP000037035"/>
    </source>
</evidence>
<dbReference type="AlphaFoldDB" id="A0A0L6V472"/>
<gene>
    <name evidence="1" type="ORF">VP01_2655g1</name>
</gene>
<dbReference type="VEuPathDB" id="FungiDB:VP01_2655g1"/>
<dbReference type="SUPFAM" id="SSF56059">
    <property type="entry name" value="Glutathione synthetase ATP-binding domain-like"/>
    <property type="match status" value="1"/>
</dbReference>
<organism evidence="1 2">
    <name type="scientific">Puccinia sorghi</name>
    <dbReference type="NCBI Taxonomy" id="27349"/>
    <lineage>
        <taxon>Eukaryota</taxon>
        <taxon>Fungi</taxon>
        <taxon>Dikarya</taxon>
        <taxon>Basidiomycota</taxon>
        <taxon>Pucciniomycotina</taxon>
        <taxon>Pucciniomycetes</taxon>
        <taxon>Pucciniales</taxon>
        <taxon>Pucciniaceae</taxon>
        <taxon>Puccinia</taxon>
    </lineage>
</organism>
<sequence length="310" mass="35594">MATRASTHSPPKLRFVTYKHIFYIIKAFRQLPPGPDSYLCSPKDIRTITKQLRLDPKLDSHICCPSCFTLYEPEDAPLSCTYRKSARSSVCEEALFTRQTSTIPIFQPTAYSSKPRPPPFRPFTPRLVYHTQDFATWLKWFLNVPGIEDEIACWKEKPGKASPSGLTDNYFAMNFDSRVLQHHWQICWDPESNSITADRSIPSWVFTETLVVKPDQLIKCRGKAGLLGLNKTWPEAKAWIQERAGKPVNIEGVVGTLNTFIVKLFTPHPSDTSVKHFLFLNDLGWSLANLPCQYWRCQCQSGQDHRPCRW</sequence>
<name>A0A0L6V472_9BASI</name>
<dbReference type="EMBL" id="LAVV01007563">
    <property type="protein sequence ID" value="KNZ55529.1"/>
    <property type="molecule type" value="Genomic_DNA"/>
</dbReference>
<comment type="caution">
    <text evidence="1">The sequence shown here is derived from an EMBL/GenBank/DDBJ whole genome shotgun (WGS) entry which is preliminary data.</text>
</comment>
<dbReference type="Gene3D" id="3.30.470.110">
    <property type="match status" value="1"/>
</dbReference>
<evidence type="ECO:0000313" key="1">
    <source>
        <dbReference type="EMBL" id="KNZ55529.1"/>
    </source>
</evidence>
<dbReference type="GO" id="GO:0016829">
    <property type="term" value="F:lyase activity"/>
    <property type="evidence" value="ECO:0007669"/>
    <property type="project" value="UniProtKB-KW"/>
</dbReference>
<dbReference type="Proteomes" id="UP000037035">
    <property type="component" value="Unassembled WGS sequence"/>
</dbReference>
<accession>A0A0L6V472</accession>
<dbReference type="OrthoDB" id="2517699at2759"/>
<keyword evidence="1" id="KW-0456">Lyase</keyword>